<accession>A0AAE9XIA2</accession>
<protein>
    <recommendedName>
        <fullName evidence="3">HK97 gp10 family phage protein</fullName>
    </recommendedName>
</protein>
<organism evidence="1 2">
    <name type="scientific">Aerococcus urinaeequi</name>
    <dbReference type="NCBI Taxonomy" id="51665"/>
    <lineage>
        <taxon>Bacteria</taxon>
        <taxon>Bacillati</taxon>
        <taxon>Bacillota</taxon>
        <taxon>Bacilli</taxon>
        <taxon>Lactobacillales</taxon>
        <taxon>Aerococcaceae</taxon>
        <taxon>Aerococcus</taxon>
    </lineage>
</organism>
<dbReference type="Proteomes" id="UP001179483">
    <property type="component" value="Chromosome"/>
</dbReference>
<gene>
    <name evidence="1" type="ORF">PML80_05895</name>
</gene>
<sequence length="132" mass="14965">MGVKITGLKRLEKELDDRLGPKRMQEVTDEALKAGAQVFVKQLKIEFEKFKDTGNSIKEITLSEPQWVNGQRAVTVYWKGPNDRYRIIHLNEHGTVKNPNPAGKGAIARAMSRSQDAYREAVKKEMRRLASG</sequence>
<dbReference type="AlphaFoldDB" id="A0AAE9XIA2"/>
<evidence type="ECO:0000313" key="1">
    <source>
        <dbReference type="EMBL" id="WCG37057.1"/>
    </source>
</evidence>
<evidence type="ECO:0000313" key="2">
    <source>
        <dbReference type="Proteomes" id="UP001179483"/>
    </source>
</evidence>
<dbReference type="EMBL" id="CP116590">
    <property type="protein sequence ID" value="WCG37057.1"/>
    <property type="molecule type" value="Genomic_DNA"/>
</dbReference>
<reference evidence="1" key="1">
    <citation type="submission" date="2023-01" db="EMBL/GenBank/DDBJ databases">
        <title>Oxazolidinone resistance genes in florfenicol resistant enterococci from beef cattle and veal calves at slaughter.</title>
        <authorList>
            <person name="Biggel M."/>
        </authorList>
    </citation>
    <scope>NUCLEOTIDE SEQUENCE</scope>
    <source>
        <strain evidence="1">K79-1</strain>
    </source>
</reference>
<proteinExistence type="predicted"/>
<name>A0AAE9XIA2_9LACT</name>
<dbReference type="RefSeq" id="WP_271735324.1">
    <property type="nucleotide sequence ID" value="NZ_CP116590.1"/>
</dbReference>
<evidence type="ECO:0008006" key="3">
    <source>
        <dbReference type="Google" id="ProtNLM"/>
    </source>
</evidence>